<evidence type="ECO:0000313" key="4">
    <source>
        <dbReference type="Proteomes" id="UP000276178"/>
    </source>
</evidence>
<reference evidence="2 5" key="2">
    <citation type="submission" date="2019-06" db="EMBL/GenBank/DDBJ databases">
        <title>Whole genome shotgun sequence of Brevibacillus agri NBRC 15538.</title>
        <authorList>
            <person name="Hosoyama A."/>
            <person name="Uohara A."/>
            <person name="Ohji S."/>
            <person name="Ichikawa N."/>
        </authorList>
    </citation>
    <scope>NUCLEOTIDE SEQUENCE [LARGE SCALE GENOMIC DNA]</scope>
    <source>
        <strain evidence="2 5">NBRC 15538</strain>
    </source>
</reference>
<dbReference type="EMBL" id="BJOD01000016">
    <property type="protein sequence ID" value="GED25773.1"/>
    <property type="molecule type" value="Genomic_DNA"/>
</dbReference>
<sequence>MQIVKEERGGALVIVFFIIVLFTVLALSLASYTMQSVKQRTFAEDEVQGKLLADAGLAYFQEYLETQLQMPHSFLNGNGTISEVRDSLSRPTEVPVTQSSDKVIDLVESISATEPNTYKEIRLPGMNGSFAIHTAIESRIPRDTGSTSQPYVLKLKVSVIGIPDRAENLRKVKLTSTVYVNTVPAPFHYAISTPGQLRLFGGSNVIGNIAADSVVTSSRYRYSSLKNTEDSDPANDEVVWEVGTSGPNYVEGEIFLPSRSRLMEIAAFPAEEPSSTAFSGPRIADLESAFVPSPLPDTEENAVTLSADPATPYIPGYEPPIVTERNRPTDSLFIDEQVGSTAKYVSDRIREGKALATSAQQMPPVESARWFRDPDEADGAVPPGFIDAYAPSGELLVIESPYRDANPDFLNLTARFTGDSLENIRHLYISGPDGEGMAAVEMGRSGSFKAEPDHEGKPFTYTGTIYIKGNLDIVGDVSINGTVYVDGNVVIREIQNITQPGRKNNLVIIASGTISLTDRYKDESSIDSKDIYPLSAFLYSESAMEIYSINSHNRLIGGIATGRSVRDAVEEGTSYIELNSVREDRAEKPPTHMSISFDRNIFEEKTPGLPPGDRFHIDMYDKEYPEVGDPILE</sequence>
<name>A0A3M8AUT9_9BACL</name>
<gene>
    <name evidence="2" type="ORF">BAG01nite_18750</name>
    <name evidence="3" type="ORF">EB820_12545</name>
</gene>
<dbReference type="AlphaFoldDB" id="A0A3M8AUT9"/>
<keyword evidence="1" id="KW-1133">Transmembrane helix</keyword>
<dbReference type="RefSeq" id="WP_007778831.1">
    <property type="nucleotide sequence ID" value="NZ_BJOD01000016.1"/>
</dbReference>
<evidence type="ECO:0000313" key="2">
    <source>
        <dbReference type="EMBL" id="GED25773.1"/>
    </source>
</evidence>
<feature type="transmembrane region" description="Helical" evidence="1">
    <location>
        <begin position="12"/>
        <end position="32"/>
    </location>
</feature>
<evidence type="ECO:0000313" key="5">
    <source>
        <dbReference type="Proteomes" id="UP000317180"/>
    </source>
</evidence>
<proteinExistence type="predicted"/>
<protein>
    <submittedName>
        <fullName evidence="3">Uncharacterized protein</fullName>
    </submittedName>
</protein>
<evidence type="ECO:0000256" key="1">
    <source>
        <dbReference type="SAM" id="Phobius"/>
    </source>
</evidence>
<accession>A0A3M8AUT9</accession>
<keyword evidence="1" id="KW-0812">Transmembrane</keyword>
<keyword evidence="5" id="KW-1185">Reference proteome</keyword>
<evidence type="ECO:0000313" key="3">
    <source>
        <dbReference type="EMBL" id="RNB54910.1"/>
    </source>
</evidence>
<dbReference type="Proteomes" id="UP000276178">
    <property type="component" value="Unassembled WGS sequence"/>
</dbReference>
<dbReference type="Proteomes" id="UP000317180">
    <property type="component" value="Unassembled WGS sequence"/>
</dbReference>
<reference evidence="3 4" key="1">
    <citation type="submission" date="2018-10" db="EMBL/GenBank/DDBJ databases">
        <title>Phylogenomics of Brevibacillus.</title>
        <authorList>
            <person name="Dunlap C."/>
        </authorList>
    </citation>
    <scope>NUCLEOTIDE SEQUENCE [LARGE SCALE GENOMIC DNA]</scope>
    <source>
        <strain evidence="3 4">NRRL NRS 1219</strain>
    </source>
</reference>
<organism evidence="3 4">
    <name type="scientific">Brevibacillus agri</name>
    <dbReference type="NCBI Taxonomy" id="51101"/>
    <lineage>
        <taxon>Bacteria</taxon>
        <taxon>Bacillati</taxon>
        <taxon>Bacillota</taxon>
        <taxon>Bacilli</taxon>
        <taxon>Bacillales</taxon>
        <taxon>Paenibacillaceae</taxon>
        <taxon>Brevibacillus</taxon>
    </lineage>
</organism>
<comment type="caution">
    <text evidence="3">The sequence shown here is derived from an EMBL/GenBank/DDBJ whole genome shotgun (WGS) entry which is preliminary data.</text>
</comment>
<keyword evidence="1" id="KW-0472">Membrane</keyword>
<dbReference type="EMBL" id="RHHN01000037">
    <property type="protein sequence ID" value="RNB54910.1"/>
    <property type="molecule type" value="Genomic_DNA"/>
</dbReference>